<name>A0A0N4YR01_NIPBR</name>
<evidence type="ECO:0000256" key="3">
    <source>
        <dbReference type="PROSITE-ProRule" id="PRU01005"/>
    </source>
</evidence>
<feature type="domain" description="ShKT" evidence="4">
    <location>
        <begin position="23"/>
        <end position="63"/>
    </location>
</feature>
<dbReference type="Gene3D" id="1.10.10.1940">
    <property type="match status" value="1"/>
</dbReference>
<dbReference type="WBParaSite" id="NBR_0001967301-mRNA-1">
    <property type="protein sequence ID" value="NBR_0001967301-mRNA-1"/>
    <property type="gene ID" value="NBR_0001967301"/>
</dbReference>
<evidence type="ECO:0000313" key="7">
    <source>
        <dbReference type="WBParaSite" id="NBR_0001967301-mRNA-1"/>
    </source>
</evidence>
<dbReference type="InterPro" id="IPR003582">
    <property type="entry name" value="ShKT_dom"/>
</dbReference>
<evidence type="ECO:0000259" key="4">
    <source>
        <dbReference type="PROSITE" id="PS51670"/>
    </source>
</evidence>
<reference evidence="5 6" key="2">
    <citation type="submission" date="2018-11" db="EMBL/GenBank/DDBJ databases">
        <authorList>
            <consortium name="Pathogen Informatics"/>
        </authorList>
    </citation>
    <scope>NUCLEOTIDE SEQUENCE [LARGE SCALE GENOMIC DNA]</scope>
</reference>
<keyword evidence="2" id="KW-1015">Disulfide bond</keyword>
<dbReference type="PANTHER" id="PTHR46219">
    <property type="entry name" value="PROTEIN CBG11138"/>
    <property type="match status" value="1"/>
</dbReference>
<proteinExistence type="predicted"/>
<dbReference type="SMART" id="SM00254">
    <property type="entry name" value="ShKT"/>
    <property type="match status" value="1"/>
</dbReference>
<evidence type="ECO:0000256" key="1">
    <source>
        <dbReference type="ARBA" id="ARBA00022729"/>
    </source>
</evidence>
<dbReference type="PROSITE" id="PS51670">
    <property type="entry name" value="SHKT"/>
    <property type="match status" value="1"/>
</dbReference>
<gene>
    <name evidence="5" type="ORF">NBR_LOCUS19674</name>
</gene>
<dbReference type="EMBL" id="UYSL01024376">
    <property type="protein sequence ID" value="VDL83410.1"/>
    <property type="molecule type" value="Genomic_DNA"/>
</dbReference>
<keyword evidence="6" id="KW-1185">Reference proteome</keyword>
<dbReference type="Pfam" id="PF01549">
    <property type="entry name" value="ShK"/>
    <property type="match status" value="2"/>
</dbReference>
<protein>
    <submittedName>
        <fullName evidence="7">ShKT domain-containing protein</fullName>
    </submittedName>
</protein>
<dbReference type="STRING" id="27835.A0A0N4YR01"/>
<dbReference type="FunFam" id="1.10.10.1940:FF:000002">
    <property type="entry name" value="PHAryngeal gland Toxin-related"/>
    <property type="match status" value="1"/>
</dbReference>
<evidence type="ECO:0000313" key="5">
    <source>
        <dbReference type="EMBL" id="VDL83410.1"/>
    </source>
</evidence>
<keyword evidence="1" id="KW-0732">Signal</keyword>
<evidence type="ECO:0000256" key="2">
    <source>
        <dbReference type="ARBA" id="ARBA00023157"/>
    </source>
</evidence>
<dbReference type="PANTHER" id="PTHR46219:SF5">
    <property type="entry name" value="SHKT DOMAIN-CONTAINING PROTEIN"/>
    <property type="match status" value="1"/>
</dbReference>
<accession>A0A0N4YR01</accession>
<dbReference type="Proteomes" id="UP000271162">
    <property type="component" value="Unassembled WGS sequence"/>
</dbReference>
<comment type="caution">
    <text evidence="3">Lacks conserved residue(s) required for the propagation of feature annotation.</text>
</comment>
<dbReference type="AlphaFoldDB" id="A0A0N4YR01"/>
<sequence length="123" mass="13919">MASYCSNPVYYALMTEQCPLTFCVDKINAATGVSDCTKMASYCNDSNYYTLMTEQCPKTCGRCRNISTNTLCRQSKRGDRGLGLCNNGFLLHSVELRNFDEGAVSAYVWLLWFKVTKLPRNYC</sequence>
<reference evidence="7" key="1">
    <citation type="submission" date="2017-02" db="UniProtKB">
        <authorList>
            <consortium name="WormBaseParasite"/>
        </authorList>
    </citation>
    <scope>IDENTIFICATION</scope>
</reference>
<organism evidence="7">
    <name type="scientific">Nippostrongylus brasiliensis</name>
    <name type="common">Rat hookworm</name>
    <dbReference type="NCBI Taxonomy" id="27835"/>
    <lineage>
        <taxon>Eukaryota</taxon>
        <taxon>Metazoa</taxon>
        <taxon>Ecdysozoa</taxon>
        <taxon>Nematoda</taxon>
        <taxon>Chromadorea</taxon>
        <taxon>Rhabditida</taxon>
        <taxon>Rhabditina</taxon>
        <taxon>Rhabditomorpha</taxon>
        <taxon>Strongyloidea</taxon>
        <taxon>Heligmosomidae</taxon>
        <taxon>Nippostrongylus</taxon>
    </lineage>
</organism>
<evidence type="ECO:0000313" key="6">
    <source>
        <dbReference type="Proteomes" id="UP000271162"/>
    </source>
</evidence>